<reference evidence="1 2" key="1">
    <citation type="journal article" date="2011" name="J. Bacteriol.">
        <title>Draft genome sequence of the chemolithoheterotrophic, halophilic methylotroph Methylophaga thiooxydans DMS010.</title>
        <authorList>
            <person name="Boden R."/>
            <person name="Ferriera S."/>
            <person name="Johnson J."/>
            <person name="Kelly D.P."/>
            <person name="Murrell J.C."/>
            <person name="Schafer H."/>
        </authorList>
    </citation>
    <scope>NUCLEOTIDE SEQUENCE [LARGE SCALE GENOMIC DNA]</scope>
    <source>
        <strain evidence="1 2">DMS010</strain>
    </source>
</reference>
<dbReference type="AlphaFoldDB" id="C0N5Y9"/>
<proteinExistence type="predicted"/>
<keyword evidence="2" id="KW-1185">Reference proteome</keyword>
<accession>C0N5Y9</accession>
<evidence type="ECO:0000313" key="1">
    <source>
        <dbReference type="EMBL" id="EEF80071.1"/>
    </source>
</evidence>
<name>C0N5Y9_9GAMM</name>
<protein>
    <submittedName>
        <fullName evidence="1">Uncharacterized protein</fullName>
    </submittedName>
</protein>
<dbReference type="Proteomes" id="UP000004679">
    <property type="component" value="Unassembled WGS sequence"/>
</dbReference>
<dbReference type="EMBL" id="GG657897">
    <property type="protein sequence ID" value="EEF80071.1"/>
    <property type="molecule type" value="Genomic_DNA"/>
</dbReference>
<dbReference type="HOGENOM" id="CLU_3312658_0_0_6"/>
<sequence length="39" mass="4460">MAVMQDINIEQLLEGMNGFVVLLRIRRKSRFIAVSALAR</sequence>
<evidence type="ECO:0000313" key="2">
    <source>
        <dbReference type="Proteomes" id="UP000004679"/>
    </source>
</evidence>
<gene>
    <name evidence="1" type="ORF">MDMS009_1622</name>
</gene>
<organism evidence="1 2">
    <name type="scientific">Methylophaga thiooxydans DMS010</name>
    <dbReference type="NCBI Taxonomy" id="637616"/>
    <lineage>
        <taxon>Bacteria</taxon>
        <taxon>Pseudomonadati</taxon>
        <taxon>Pseudomonadota</taxon>
        <taxon>Gammaproteobacteria</taxon>
        <taxon>Thiotrichales</taxon>
        <taxon>Piscirickettsiaceae</taxon>
        <taxon>Methylophaga</taxon>
    </lineage>
</organism>